<dbReference type="AlphaFoldDB" id="A0A7W3UM63"/>
<reference evidence="1 2" key="1">
    <citation type="submission" date="2020-07" db="EMBL/GenBank/DDBJ databases">
        <title>Description of Limosilactobacillus balticus sp. nov., Limosilactobacillus agrestis sp. nov., Limosilactobacillus albertensis sp. nov., Limosilactobacillus rudii sp. nov., Limosilactobacillus fastidiosus sp. nov., five novel Limosilactobacillus species isolated from the vertebrate gastrointestinal tract, and proposal of 6 subspecies of Limosilactobacillus reuteri adapted to the gastrointestinal tract of specific vertebrate hosts.</title>
        <authorList>
            <person name="Li F."/>
            <person name="Cheng C."/>
            <person name="Zheng J."/>
            <person name="Quevedo R.M."/>
            <person name="Li J."/>
            <person name="Roos S."/>
            <person name="Gaenzle M.G."/>
            <person name="Walter J."/>
        </authorList>
    </citation>
    <scope>NUCLEOTIDE SEQUENCE [LARGE SCALE GENOMIC DNA]</scope>
    <source>
        <strain evidence="1 2">STM2_1</strain>
    </source>
</reference>
<dbReference type="EMBL" id="JACIVA010000055">
    <property type="protein sequence ID" value="MBB1098127.1"/>
    <property type="molecule type" value="Genomic_DNA"/>
</dbReference>
<evidence type="ECO:0000313" key="2">
    <source>
        <dbReference type="Proteomes" id="UP000517106"/>
    </source>
</evidence>
<name>A0A7W3UM63_9LACO</name>
<organism evidence="1 2">
    <name type="scientific">Limosilactobacillus rudii</name>
    <dbReference type="NCBI Taxonomy" id="2759755"/>
    <lineage>
        <taxon>Bacteria</taxon>
        <taxon>Bacillati</taxon>
        <taxon>Bacillota</taxon>
        <taxon>Bacilli</taxon>
        <taxon>Lactobacillales</taxon>
        <taxon>Lactobacillaceae</taxon>
        <taxon>Limosilactobacillus</taxon>
    </lineage>
</organism>
<protein>
    <submittedName>
        <fullName evidence="1">Uncharacterized protein</fullName>
    </submittedName>
</protein>
<dbReference type="Proteomes" id="UP000517106">
    <property type="component" value="Unassembled WGS sequence"/>
</dbReference>
<dbReference type="RefSeq" id="WP_182596840.1">
    <property type="nucleotide sequence ID" value="NZ_JACIVA010000055.1"/>
</dbReference>
<sequence>MTKIVALTQAERTNILNQLSPMQVEALNEFTRYAMLSRFHTRHYLRQTDWEFQGMVIDPWYDRRHEHRGDNLYCDCGRRLKNQFILRSKTTGHHLFLGISHFQQHASIPAKVEREIRAGINEINLYMDGILVLYQAKREFPTAMFQYVVTHHGFKNQEGTILYQRCNLFRHVNLPLHPRDYEELKKRYLQLKAGKIHRLTKKEITNLLQAIADDWRQVDQQIILFNYQLRQESIPPQSIQRIKSNSINYALQRRHTRFFVTNYKHIKDLTLTKARAQLAIKLRQLSFYIQIMDDRPRAKYLCDQARQIMIAHETSVSNSHFFGIKEAKSLINGMNVC</sequence>
<keyword evidence="2" id="KW-1185">Reference proteome</keyword>
<proteinExistence type="predicted"/>
<accession>A0A7W3UM63</accession>
<gene>
    <name evidence="1" type="ORF">H5S09_09275</name>
</gene>
<comment type="caution">
    <text evidence="1">The sequence shown here is derived from an EMBL/GenBank/DDBJ whole genome shotgun (WGS) entry which is preliminary data.</text>
</comment>
<evidence type="ECO:0000313" key="1">
    <source>
        <dbReference type="EMBL" id="MBB1098127.1"/>
    </source>
</evidence>